<dbReference type="InterPro" id="IPR019320">
    <property type="entry name" value="BORCS8"/>
</dbReference>
<dbReference type="GeneID" id="20248396"/>
<keyword evidence="4" id="KW-0458">Lysosome</keyword>
<dbReference type="GO" id="GO:0099078">
    <property type="term" value="C:BORC complex"/>
    <property type="evidence" value="ECO:0007669"/>
    <property type="project" value="TreeGrafter"/>
</dbReference>
<dbReference type="Proteomes" id="UP000030746">
    <property type="component" value="Unassembled WGS sequence"/>
</dbReference>
<comment type="similarity">
    <text evidence="2">Belongs to the BORCS8 family.</text>
</comment>
<evidence type="ECO:0000256" key="5">
    <source>
        <dbReference type="SAM" id="MobiDB-lite"/>
    </source>
</evidence>
<dbReference type="CTD" id="20248396"/>
<keyword evidence="3" id="KW-0472">Membrane</keyword>
<dbReference type="KEGG" id="lgi:LOTGIDRAFT_230826"/>
<evidence type="ECO:0000313" key="7">
    <source>
        <dbReference type="Proteomes" id="UP000030746"/>
    </source>
</evidence>
<protein>
    <recommendedName>
        <fullName evidence="8">BLOC-1-related complex subunit 8</fullName>
    </recommendedName>
</protein>
<dbReference type="OrthoDB" id="10044187at2759"/>
<dbReference type="AlphaFoldDB" id="V4B2J5"/>
<dbReference type="OMA" id="MYNHSGA"/>
<sequence length="233" mass="25862">MQGGVDGRYGRMTAATSSSKIFDDFVDPELNDKTHKVAEKVSENLNIIANDASLAFFRIQEHVRKTLPQLVDQKHEVQDIHKKVQGAGFDAEYATNAVKTMNGSATHFHNIQDLLKNAMFMKQQIDYEENRRKPGGTGMYSPKHSDTTLMSSPVSTTTPLIDSTDSSLGQSGHEQLPDTILSACPCSPKKCRDGKSSKNTTSQHSKKAISVSEYLVYRTNTYLLISSELMKEK</sequence>
<evidence type="ECO:0000256" key="2">
    <source>
        <dbReference type="ARBA" id="ARBA00010463"/>
    </source>
</evidence>
<dbReference type="RefSeq" id="XP_009048746.1">
    <property type="nucleotide sequence ID" value="XM_009050498.1"/>
</dbReference>
<evidence type="ECO:0008006" key="8">
    <source>
        <dbReference type="Google" id="ProtNLM"/>
    </source>
</evidence>
<comment type="subcellular location">
    <subcellularLocation>
        <location evidence="1">Lysosome membrane</location>
    </subcellularLocation>
</comment>
<dbReference type="EMBL" id="KB200701">
    <property type="protein sequence ID" value="ESP00627.1"/>
    <property type="molecule type" value="Genomic_DNA"/>
</dbReference>
<evidence type="ECO:0000313" key="6">
    <source>
        <dbReference type="EMBL" id="ESP00627.1"/>
    </source>
</evidence>
<feature type="region of interest" description="Disordered" evidence="5">
    <location>
        <begin position="129"/>
        <end position="174"/>
    </location>
</feature>
<gene>
    <name evidence="6" type="ORF">LOTGIDRAFT_230826</name>
</gene>
<dbReference type="PANTHER" id="PTHR21146">
    <property type="entry name" value="MEF2B PROTEIN"/>
    <property type="match status" value="1"/>
</dbReference>
<dbReference type="PANTHER" id="PTHR21146:SF0">
    <property type="entry name" value="BLOC-1-RELATED COMPLEX SUBUNIT 8"/>
    <property type="match status" value="1"/>
</dbReference>
<keyword evidence="7" id="KW-1185">Reference proteome</keyword>
<proteinExistence type="inferred from homology"/>
<dbReference type="HOGENOM" id="CLU_1191049_0_0_1"/>
<feature type="compositionally biased region" description="Polar residues" evidence="5">
    <location>
        <begin position="147"/>
        <end position="173"/>
    </location>
</feature>
<evidence type="ECO:0000256" key="3">
    <source>
        <dbReference type="ARBA" id="ARBA00023136"/>
    </source>
</evidence>
<name>V4B2J5_LOTGI</name>
<accession>V4B2J5</accession>
<dbReference type="Pfam" id="PF10167">
    <property type="entry name" value="BORCS8"/>
    <property type="match status" value="1"/>
</dbReference>
<evidence type="ECO:0000256" key="4">
    <source>
        <dbReference type="ARBA" id="ARBA00023228"/>
    </source>
</evidence>
<dbReference type="STRING" id="225164.V4B2J5"/>
<organism evidence="6 7">
    <name type="scientific">Lottia gigantea</name>
    <name type="common">Giant owl limpet</name>
    <dbReference type="NCBI Taxonomy" id="225164"/>
    <lineage>
        <taxon>Eukaryota</taxon>
        <taxon>Metazoa</taxon>
        <taxon>Spiralia</taxon>
        <taxon>Lophotrochozoa</taxon>
        <taxon>Mollusca</taxon>
        <taxon>Gastropoda</taxon>
        <taxon>Patellogastropoda</taxon>
        <taxon>Lottioidea</taxon>
        <taxon>Lottiidae</taxon>
        <taxon>Lottia</taxon>
    </lineage>
</organism>
<evidence type="ECO:0000256" key="1">
    <source>
        <dbReference type="ARBA" id="ARBA00004656"/>
    </source>
</evidence>
<reference evidence="6 7" key="1">
    <citation type="journal article" date="2013" name="Nature">
        <title>Insights into bilaterian evolution from three spiralian genomes.</title>
        <authorList>
            <person name="Simakov O."/>
            <person name="Marletaz F."/>
            <person name="Cho S.J."/>
            <person name="Edsinger-Gonzales E."/>
            <person name="Havlak P."/>
            <person name="Hellsten U."/>
            <person name="Kuo D.H."/>
            <person name="Larsson T."/>
            <person name="Lv J."/>
            <person name="Arendt D."/>
            <person name="Savage R."/>
            <person name="Osoegawa K."/>
            <person name="de Jong P."/>
            <person name="Grimwood J."/>
            <person name="Chapman J.A."/>
            <person name="Shapiro H."/>
            <person name="Aerts A."/>
            <person name="Otillar R.P."/>
            <person name="Terry A.Y."/>
            <person name="Boore J.L."/>
            <person name="Grigoriev I.V."/>
            <person name="Lindberg D.R."/>
            <person name="Seaver E.C."/>
            <person name="Weisblat D.A."/>
            <person name="Putnam N.H."/>
            <person name="Rokhsar D.S."/>
        </authorList>
    </citation>
    <scope>NUCLEOTIDE SEQUENCE [LARGE SCALE GENOMIC DNA]</scope>
</reference>
<dbReference type="GO" id="GO:0005765">
    <property type="term" value="C:lysosomal membrane"/>
    <property type="evidence" value="ECO:0007669"/>
    <property type="project" value="UniProtKB-SubCell"/>
</dbReference>